<proteinExistence type="predicted"/>
<sequence>MDSIGLDLSRPQRKRELHSKSRNQQKGLPKSASIVWEQPKNRIKDLEVRCQAEDEVLFN</sequence>
<dbReference type="EMBL" id="QMFB01000046">
    <property type="protein sequence ID" value="RAV09909.1"/>
    <property type="molecule type" value="Genomic_DNA"/>
</dbReference>
<name>A0A329LQB0_9BACL</name>
<evidence type="ECO:0000313" key="3">
    <source>
        <dbReference type="Proteomes" id="UP000250369"/>
    </source>
</evidence>
<reference evidence="2 3" key="1">
    <citation type="journal article" date="2009" name="Int. J. Syst. Evol. Microbiol.">
        <title>Paenibacillus contaminans sp. nov., isolated from a contaminated laboratory plate.</title>
        <authorList>
            <person name="Chou J.H."/>
            <person name="Lee J.H."/>
            <person name="Lin M.C."/>
            <person name="Chang P.S."/>
            <person name="Arun A.B."/>
            <person name="Young C.C."/>
            <person name="Chen W.M."/>
        </authorList>
    </citation>
    <scope>NUCLEOTIDE SEQUENCE [LARGE SCALE GENOMIC DNA]</scope>
    <source>
        <strain evidence="2 3">CKOBP-6</strain>
    </source>
</reference>
<gene>
    <name evidence="2" type="ORF">DQG23_38655</name>
</gene>
<organism evidence="2 3">
    <name type="scientific">Paenibacillus contaminans</name>
    <dbReference type="NCBI Taxonomy" id="450362"/>
    <lineage>
        <taxon>Bacteria</taxon>
        <taxon>Bacillati</taxon>
        <taxon>Bacillota</taxon>
        <taxon>Bacilli</taxon>
        <taxon>Bacillales</taxon>
        <taxon>Paenibacillaceae</taxon>
        <taxon>Paenibacillus</taxon>
    </lineage>
</organism>
<comment type="caution">
    <text evidence="2">The sequence shown here is derived from an EMBL/GenBank/DDBJ whole genome shotgun (WGS) entry which is preliminary data.</text>
</comment>
<evidence type="ECO:0000313" key="2">
    <source>
        <dbReference type="EMBL" id="RAV09909.1"/>
    </source>
</evidence>
<feature type="region of interest" description="Disordered" evidence="1">
    <location>
        <begin position="1"/>
        <end position="35"/>
    </location>
</feature>
<keyword evidence="3" id="KW-1185">Reference proteome</keyword>
<protein>
    <submittedName>
        <fullName evidence="2">Uncharacterized protein</fullName>
    </submittedName>
</protein>
<dbReference type="Proteomes" id="UP000250369">
    <property type="component" value="Unassembled WGS sequence"/>
</dbReference>
<accession>A0A329LQB0</accession>
<evidence type="ECO:0000256" key="1">
    <source>
        <dbReference type="SAM" id="MobiDB-lite"/>
    </source>
</evidence>
<feature type="compositionally biased region" description="Basic residues" evidence="1">
    <location>
        <begin position="11"/>
        <end position="23"/>
    </location>
</feature>
<dbReference type="AlphaFoldDB" id="A0A329LQB0"/>